<comment type="similarity">
    <text evidence="2">Belongs to the LemA family.</text>
</comment>
<dbReference type="AlphaFoldDB" id="A0A1F5E1J3"/>
<evidence type="ECO:0000256" key="5">
    <source>
        <dbReference type="ARBA" id="ARBA00023136"/>
    </source>
</evidence>
<dbReference type="EMBL" id="MEZQ01000016">
    <property type="protein sequence ID" value="OGD61275.1"/>
    <property type="molecule type" value="Genomic_DNA"/>
</dbReference>
<accession>A0A1F5E1J3</accession>
<dbReference type="InterPro" id="IPR007156">
    <property type="entry name" value="MamQ_LemA"/>
</dbReference>
<proteinExistence type="inferred from homology"/>
<dbReference type="SUPFAM" id="SSF140478">
    <property type="entry name" value="LemA-like"/>
    <property type="match status" value="1"/>
</dbReference>
<dbReference type="InterPro" id="IPR023353">
    <property type="entry name" value="LemA-like_dom_sf"/>
</dbReference>
<reference evidence="6 7" key="1">
    <citation type="journal article" date="2016" name="Nat. Commun.">
        <title>Thousands of microbial genomes shed light on interconnected biogeochemical processes in an aquifer system.</title>
        <authorList>
            <person name="Anantharaman K."/>
            <person name="Brown C.T."/>
            <person name="Hug L.A."/>
            <person name="Sharon I."/>
            <person name="Castelle C.J."/>
            <person name="Probst A.J."/>
            <person name="Thomas B.C."/>
            <person name="Singh A."/>
            <person name="Wilkins M.J."/>
            <person name="Karaoz U."/>
            <person name="Brodie E.L."/>
            <person name="Williams K.H."/>
            <person name="Hubbard S.S."/>
            <person name="Banfield J.F."/>
        </authorList>
    </citation>
    <scope>NUCLEOTIDE SEQUENCE [LARGE SCALE GENOMIC DNA]</scope>
</reference>
<protein>
    <submittedName>
        <fullName evidence="6">LemA family protein</fullName>
    </submittedName>
</protein>
<keyword evidence="4" id="KW-1133">Transmembrane helix</keyword>
<gene>
    <name evidence="6" type="ORF">A3I57_02345</name>
</gene>
<evidence type="ECO:0000313" key="6">
    <source>
        <dbReference type="EMBL" id="OGD61275.1"/>
    </source>
</evidence>
<name>A0A1F5E1J3_9BACT</name>
<dbReference type="Pfam" id="PF04011">
    <property type="entry name" value="LemA"/>
    <property type="match status" value="1"/>
</dbReference>
<dbReference type="Gene3D" id="1.20.1440.20">
    <property type="entry name" value="LemA-like domain"/>
    <property type="match status" value="1"/>
</dbReference>
<evidence type="ECO:0000313" key="7">
    <source>
        <dbReference type="Proteomes" id="UP000176364"/>
    </source>
</evidence>
<dbReference type="GO" id="GO:0016020">
    <property type="term" value="C:membrane"/>
    <property type="evidence" value="ECO:0007669"/>
    <property type="project" value="UniProtKB-SubCell"/>
</dbReference>
<evidence type="ECO:0000256" key="3">
    <source>
        <dbReference type="ARBA" id="ARBA00022692"/>
    </source>
</evidence>
<dbReference type="PANTHER" id="PTHR34478:SF2">
    <property type="entry name" value="MEMBRANE PROTEIN"/>
    <property type="match status" value="1"/>
</dbReference>
<keyword evidence="3" id="KW-0812">Transmembrane</keyword>
<dbReference type="PANTHER" id="PTHR34478">
    <property type="entry name" value="PROTEIN LEMA"/>
    <property type="match status" value="1"/>
</dbReference>
<comment type="caution">
    <text evidence="6">The sequence shown here is derived from an EMBL/GenBank/DDBJ whole genome shotgun (WGS) entry which is preliminary data.</text>
</comment>
<evidence type="ECO:0000256" key="1">
    <source>
        <dbReference type="ARBA" id="ARBA00004167"/>
    </source>
</evidence>
<evidence type="ECO:0000256" key="4">
    <source>
        <dbReference type="ARBA" id="ARBA00022989"/>
    </source>
</evidence>
<keyword evidence="5" id="KW-0472">Membrane</keyword>
<comment type="subcellular location">
    <subcellularLocation>
        <location evidence="1">Membrane</location>
        <topology evidence="1">Single-pass membrane protein</topology>
    </subcellularLocation>
</comment>
<evidence type="ECO:0000256" key="2">
    <source>
        <dbReference type="ARBA" id="ARBA00008854"/>
    </source>
</evidence>
<sequence>MKKSLLIILAFVAVMGLSLMSTYNGLVTKSQNIDGQWAQVETQYQRRFDLIPNLVNSVKGIFTQEQEVFGQIAEARTRYSGAQTVDAKAEAATQVESALARLLVIVENYPQLQSNKAVQSLMDELAGTENRISVERKRFNDQVRDYNTTVKRFPTNLMANMFNFDERAYFEAVEQAATAPKVEL</sequence>
<organism evidence="6 7">
    <name type="scientific">Candidatus Beckwithbacteria bacterium RIFCSPLOWO2_02_FULL_47_23</name>
    <dbReference type="NCBI Taxonomy" id="1797463"/>
    <lineage>
        <taxon>Bacteria</taxon>
        <taxon>Candidatus Beckwithiibacteriota</taxon>
    </lineage>
</organism>
<dbReference type="Proteomes" id="UP000176364">
    <property type="component" value="Unassembled WGS sequence"/>
</dbReference>